<dbReference type="PANTHER" id="PTHR43649">
    <property type="entry name" value="ARABINOSE-BINDING PROTEIN-RELATED"/>
    <property type="match status" value="1"/>
</dbReference>
<keyword evidence="5" id="KW-1185">Reference proteome</keyword>
<evidence type="ECO:0000256" key="1">
    <source>
        <dbReference type="ARBA" id="ARBA00008520"/>
    </source>
</evidence>
<keyword evidence="2" id="KW-0813">Transport</keyword>
<sequence length="477" mass="49294">MRAPTSPRSPRRQGTRITTGLTAAGVLLAVAACGGDDSSGGDEGNGEPASPITMWTPHVTPERLAGQEAVAAAFTEETGIEVEVVPLAGADQNQSLVTGAASGDVPDVILHAPDQTAAWNEQGLLDTEVPAQVMENLGAETFSEQALDLVTVGGALAAVPSDGWGHLVVYRQDLLDDAGLDTPETVQDLAEIAAELSSGSMSGMALGTQPGNPFTTESLEAILQPTGCDLITDGEVTVDSPECAEGLRVFRELADSSAGGQFDVESARAAYLAGNAAMLLFSSHIIDELAGLDPNNPLTCAECADDPMFLAENSGFVTVLNAAETGGRQYGATLNYGVPVGANADEARQYIEYVLGDGYVDTLATATEGRVPLRGGTAENPTEFIDAWGELPFGPDPENDASISEIYGEEVVQALQDGANAISRWGFGTDDATVAGAVFSQHVLAQNIEPLYRGTDPAEVAAQLAAEVSTVQQEIGG</sequence>
<accession>A0A6N9YGM4</accession>
<proteinExistence type="inferred from homology"/>
<dbReference type="PANTHER" id="PTHR43649:SF34">
    <property type="entry name" value="ABC TRANSPORTER PERIPLASMIC-BINDING PROTEIN YCJN-RELATED"/>
    <property type="match status" value="1"/>
</dbReference>
<dbReference type="InterPro" id="IPR050490">
    <property type="entry name" value="Bact_solute-bd_prot1"/>
</dbReference>
<comment type="similarity">
    <text evidence="1">Belongs to the bacterial solute-binding protein 1 family.</text>
</comment>
<gene>
    <name evidence="4" type="ORF">G1H11_02695</name>
</gene>
<dbReference type="PROSITE" id="PS51257">
    <property type="entry name" value="PROKAR_LIPOPROTEIN"/>
    <property type="match status" value="1"/>
</dbReference>
<dbReference type="RefSeq" id="WP_163815715.1">
    <property type="nucleotide sequence ID" value="NZ_JAAGOB010000001.1"/>
</dbReference>
<dbReference type="SUPFAM" id="SSF53850">
    <property type="entry name" value="Periplasmic binding protein-like II"/>
    <property type="match status" value="1"/>
</dbReference>
<comment type="caution">
    <text evidence="4">The sequence shown here is derived from an EMBL/GenBank/DDBJ whole genome shotgun (WGS) entry which is preliminary data.</text>
</comment>
<dbReference type="Pfam" id="PF13416">
    <property type="entry name" value="SBP_bac_8"/>
    <property type="match status" value="1"/>
</dbReference>
<keyword evidence="3" id="KW-0732">Signal</keyword>
<evidence type="ECO:0000256" key="3">
    <source>
        <dbReference type="ARBA" id="ARBA00022729"/>
    </source>
</evidence>
<dbReference type="EMBL" id="JAAGOB010000001">
    <property type="protein sequence ID" value="NED94211.1"/>
    <property type="molecule type" value="Genomic_DNA"/>
</dbReference>
<reference evidence="4 5" key="1">
    <citation type="submission" date="2020-02" db="EMBL/GenBank/DDBJ databases">
        <authorList>
            <person name="Li X.-J."/>
            <person name="Feng X.-M."/>
        </authorList>
    </citation>
    <scope>NUCLEOTIDE SEQUENCE [LARGE SCALE GENOMIC DNA]</scope>
    <source>
        <strain evidence="4 5">CGMCC 4.7225</strain>
    </source>
</reference>
<dbReference type="Proteomes" id="UP000469185">
    <property type="component" value="Unassembled WGS sequence"/>
</dbReference>
<dbReference type="InterPro" id="IPR006059">
    <property type="entry name" value="SBP"/>
</dbReference>
<dbReference type="Gene3D" id="3.40.190.10">
    <property type="entry name" value="Periplasmic binding protein-like II"/>
    <property type="match status" value="1"/>
</dbReference>
<dbReference type="AlphaFoldDB" id="A0A6N9YGM4"/>
<evidence type="ECO:0000313" key="5">
    <source>
        <dbReference type="Proteomes" id="UP000469185"/>
    </source>
</evidence>
<protein>
    <submittedName>
        <fullName evidence="4">Extracellular solute-binding protein</fullName>
    </submittedName>
</protein>
<organism evidence="4 5">
    <name type="scientific">Phytoactinopolyspora alkaliphila</name>
    <dbReference type="NCBI Taxonomy" id="1783498"/>
    <lineage>
        <taxon>Bacteria</taxon>
        <taxon>Bacillati</taxon>
        <taxon>Actinomycetota</taxon>
        <taxon>Actinomycetes</taxon>
        <taxon>Jiangellales</taxon>
        <taxon>Jiangellaceae</taxon>
        <taxon>Phytoactinopolyspora</taxon>
    </lineage>
</organism>
<evidence type="ECO:0000256" key="2">
    <source>
        <dbReference type="ARBA" id="ARBA00022448"/>
    </source>
</evidence>
<evidence type="ECO:0000313" key="4">
    <source>
        <dbReference type="EMBL" id="NED94211.1"/>
    </source>
</evidence>
<name>A0A6N9YGM4_9ACTN</name>